<gene>
    <name evidence="1" type="ORF">LEP1GSC056_3017</name>
</gene>
<name>A0ABC9SNS4_LEPBO</name>
<evidence type="ECO:0000313" key="2">
    <source>
        <dbReference type="Proteomes" id="UP000012166"/>
    </source>
</evidence>
<protein>
    <submittedName>
        <fullName evidence="1">Uncharacterized protein</fullName>
    </submittedName>
</protein>
<organism evidence="1 2">
    <name type="scientific">Leptospira borgpetersenii str. Brem 328</name>
    <dbReference type="NCBI Taxonomy" id="1049780"/>
    <lineage>
        <taxon>Bacteria</taxon>
        <taxon>Pseudomonadati</taxon>
        <taxon>Spirochaetota</taxon>
        <taxon>Spirochaetia</taxon>
        <taxon>Leptospirales</taxon>
        <taxon>Leptospiraceae</taxon>
        <taxon>Leptospira</taxon>
    </lineage>
</organism>
<dbReference type="Proteomes" id="UP000012166">
    <property type="component" value="Unassembled WGS sequence"/>
</dbReference>
<sequence>MEPIFFRFWDKLLDKWHLLNMKNVGLNQRKILTTRQENQQKVLG</sequence>
<accession>A0ABC9SNS4</accession>
<comment type="caution">
    <text evidence="1">The sequence shown here is derived from an EMBL/GenBank/DDBJ whole genome shotgun (WGS) entry which is preliminary data.</text>
</comment>
<evidence type="ECO:0000313" key="1">
    <source>
        <dbReference type="EMBL" id="EMN19397.1"/>
    </source>
</evidence>
<dbReference type="EMBL" id="AHMS02000002">
    <property type="protein sequence ID" value="EMN19397.1"/>
    <property type="molecule type" value="Genomic_DNA"/>
</dbReference>
<dbReference type="AlphaFoldDB" id="A0ABC9SNS4"/>
<proteinExistence type="predicted"/>
<reference evidence="1 2" key="1">
    <citation type="submission" date="2013-01" db="EMBL/GenBank/DDBJ databases">
        <authorList>
            <person name="Harkins D.M."/>
            <person name="Durkin A.S."/>
            <person name="Brinkac L.M."/>
            <person name="Haft D.H."/>
            <person name="Selengut J.D."/>
            <person name="Sanka R."/>
            <person name="DePew J."/>
            <person name="Purushe J."/>
            <person name="Hartskeerl R.A."/>
            <person name="Ahmed A."/>
            <person name="van der Linden H."/>
            <person name="Goris M.G.A."/>
            <person name="Vinetz J.M."/>
            <person name="Sutton G.G."/>
            <person name="Nierman W.C."/>
            <person name="Fouts D.E."/>
        </authorList>
    </citation>
    <scope>NUCLEOTIDE SEQUENCE [LARGE SCALE GENOMIC DNA]</scope>
    <source>
        <strain evidence="1 2">Brem 328</strain>
    </source>
</reference>